<evidence type="ECO:0000313" key="2">
    <source>
        <dbReference type="Proteomes" id="UP000007819"/>
    </source>
</evidence>
<dbReference type="Pfam" id="PF12259">
    <property type="entry name" value="Baculo_F"/>
    <property type="match status" value="1"/>
</dbReference>
<dbReference type="KEGG" id="api:107885824"/>
<reference evidence="2" key="1">
    <citation type="submission" date="2010-06" db="EMBL/GenBank/DDBJ databases">
        <authorList>
            <person name="Jiang H."/>
            <person name="Abraham K."/>
            <person name="Ali S."/>
            <person name="Alsbrooks S.L."/>
            <person name="Anim B.N."/>
            <person name="Anosike U.S."/>
            <person name="Attaway T."/>
            <person name="Bandaranaike D.P."/>
            <person name="Battles P.K."/>
            <person name="Bell S.N."/>
            <person name="Bell A.V."/>
            <person name="Beltran B."/>
            <person name="Bickham C."/>
            <person name="Bustamante Y."/>
            <person name="Caleb T."/>
            <person name="Canada A."/>
            <person name="Cardenas V."/>
            <person name="Carter K."/>
            <person name="Chacko J."/>
            <person name="Chandrabose M.N."/>
            <person name="Chavez D."/>
            <person name="Chavez A."/>
            <person name="Chen L."/>
            <person name="Chu H.-S."/>
            <person name="Claassen K.J."/>
            <person name="Cockrell R."/>
            <person name="Collins M."/>
            <person name="Cooper J.A."/>
            <person name="Cree A."/>
            <person name="Curry S.M."/>
            <person name="Da Y."/>
            <person name="Dao M.D."/>
            <person name="Das B."/>
            <person name="Davila M.-L."/>
            <person name="Davy-Carroll L."/>
            <person name="Denson S."/>
            <person name="Dinh H."/>
            <person name="Ebong V.E."/>
            <person name="Edwards J.R."/>
            <person name="Egan A."/>
            <person name="El-Daye J."/>
            <person name="Escobedo L."/>
            <person name="Fernandez S."/>
            <person name="Fernando P.R."/>
            <person name="Flagg N."/>
            <person name="Forbes L.D."/>
            <person name="Fowler R.G."/>
            <person name="Fu Q."/>
            <person name="Gabisi R.A."/>
            <person name="Ganer J."/>
            <person name="Garbino Pronczuk A."/>
            <person name="Garcia R.M."/>
            <person name="Garner T."/>
            <person name="Garrett T.E."/>
            <person name="Gonzalez D.A."/>
            <person name="Hamid H."/>
            <person name="Hawkins E.S."/>
            <person name="Hirani K."/>
            <person name="Hogues M.E."/>
            <person name="Hollins B."/>
            <person name="Hsiao C.-H."/>
            <person name="Jabil R."/>
            <person name="James M.L."/>
            <person name="Jhangiani S.N."/>
            <person name="Johnson B."/>
            <person name="Johnson Q."/>
            <person name="Joshi V."/>
            <person name="Kalu J.B."/>
            <person name="Kam C."/>
            <person name="Kashfia A."/>
            <person name="Keebler J."/>
            <person name="Kisamo H."/>
            <person name="Kovar C.L."/>
            <person name="Lago L.A."/>
            <person name="Lai C.-Y."/>
            <person name="Laidlaw J."/>
            <person name="Lara F."/>
            <person name="Le T.-K."/>
            <person name="Lee S.L."/>
            <person name="Legall F.H."/>
            <person name="Lemon S.J."/>
            <person name="Lewis L.R."/>
            <person name="Li B."/>
            <person name="Liu Y."/>
            <person name="Liu Y.-S."/>
            <person name="Lopez J."/>
            <person name="Lozado R.J."/>
            <person name="Lu J."/>
            <person name="Madu R.C."/>
            <person name="Maheshwari M."/>
            <person name="Maheshwari R."/>
            <person name="Malloy K."/>
            <person name="Martinez E."/>
            <person name="Mathew T."/>
            <person name="Mercado I.C."/>
            <person name="Mercado C."/>
            <person name="Meyer B."/>
            <person name="Montgomery K."/>
            <person name="Morgan M.B."/>
            <person name="Munidasa M."/>
            <person name="Nazareth L.V."/>
            <person name="Nelson J."/>
            <person name="Ng B.M."/>
            <person name="Nguyen N.B."/>
            <person name="Nguyen P.Q."/>
            <person name="Nguyen T."/>
            <person name="Obregon M."/>
            <person name="Okwuonu G.O."/>
            <person name="Onwere C.G."/>
            <person name="Orozco G."/>
            <person name="Parra A."/>
            <person name="Patel S."/>
            <person name="Patil S."/>
            <person name="Perez A."/>
            <person name="Perez Y."/>
            <person name="Pham C."/>
            <person name="Primus E.L."/>
            <person name="Pu L.-L."/>
            <person name="Puazo M."/>
            <person name="Qin X."/>
            <person name="Quiroz J.B."/>
            <person name="Reese J."/>
            <person name="Richards S."/>
            <person name="Rives C.M."/>
            <person name="Robberts R."/>
            <person name="Ruiz S.J."/>
            <person name="Ruiz M.J."/>
            <person name="Santibanez J."/>
            <person name="Schneider B.W."/>
            <person name="Sisson I."/>
            <person name="Smith M."/>
            <person name="Sodergren E."/>
            <person name="Song X.-Z."/>
            <person name="Song B.B."/>
            <person name="Summersgill H."/>
            <person name="Thelus R."/>
            <person name="Thornton R.D."/>
            <person name="Trejos Z.Y."/>
            <person name="Usmani K."/>
            <person name="Vattathil S."/>
            <person name="Villasana D."/>
            <person name="Walker D.L."/>
            <person name="Wang S."/>
            <person name="Wang K."/>
            <person name="White C.S."/>
            <person name="Williams A.C."/>
            <person name="Williamson J."/>
            <person name="Wilson K."/>
            <person name="Woghiren I.O."/>
            <person name="Woodworth J.R."/>
            <person name="Worley K.C."/>
            <person name="Wright R.A."/>
            <person name="Wu W."/>
            <person name="Young L."/>
            <person name="Zhang L."/>
            <person name="Zhang J."/>
            <person name="Zhu Y."/>
            <person name="Muzny D.M."/>
            <person name="Weinstock G."/>
            <person name="Gibbs R.A."/>
        </authorList>
    </citation>
    <scope>NUCLEOTIDE SEQUENCE [LARGE SCALE GENOMIC DNA]</scope>
    <source>
        <strain evidence="2">LSR1</strain>
    </source>
</reference>
<organism evidence="1 2">
    <name type="scientific">Acyrthosiphon pisum</name>
    <name type="common">Pea aphid</name>
    <dbReference type="NCBI Taxonomy" id="7029"/>
    <lineage>
        <taxon>Eukaryota</taxon>
        <taxon>Metazoa</taxon>
        <taxon>Ecdysozoa</taxon>
        <taxon>Arthropoda</taxon>
        <taxon>Hexapoda</taxon>
        <taxon>Insecta</taxon>
        <taxon>Pterygota</taxon>
        <taxon>Neoptera</taxon>
        <taxon>Paraneoptera</taxon>
        <taxon>Hemiptera</taxon>
        <taxon>Sternorrhyncha</taxon>
        <taxon>Aphidomorpha</taxon>
        <taxon>Aphidoidea</taxon>
        <taxon>Aphididae</taxon>
        <taxon>Macrosiphini</taxon>
        <taxon>Acyrthosiphon</taxon>
    </lineage>
</organism>
<dbReference type="OrthoDB" id="6626705at2759"/>
<dbReference type="AlphaFoldDB" id="A0A8R2HBE0"/>
<proteinExistence type="predicted"/>
<sequence length="484" mass="55569">MLFCIPIIQGQLPYYNEEFKNETAIFFENQGELRIIGAHWELVTYVPLINYDNRYDQLSTEITNMTHHCKDMLSEYEVCSRFAHVVKTMFMEIASQREQMYESIGRYVNTDSKISSVIRSRRGLINIVGSAMKTLFGVCDDDCTKETNSNIEKIETSNENMLHILKSQTTVVKSVVQGIGSTSTEMNNLYLELGKKQADIYKKLNEAANHTHTIETMILSNRIHNIFTALLTQFSYETTTISAIITAARTGILHPSLVTPRELARQLTQIKLNLPVNLNLPMGIKPNEIYELSKITKMAVYYSGSQIVFLIKIPLITELELTLFKIIPIPHKIDTNHSIILKPEFQYVGITKNRRQFTTFTETQLLSCTETEIFNICPEFQPIQHESVRQPCEVSLFKNPEILPNNCEAGIIVITKNIYHKLKYANTWIYTTNSDTLTITCQGEREPHIVKLQNQGLINLKPECRAYANDIVLNPTREIKSKYY</sequence>
<dbReference type="EnsemblMetazoa" id="XM_016809514.1">
    <property type="protein sequence ID" value="XP_016665003.1"/>
    <property type="gene ID" value="LOC107885824"/>
</dbReference>
<keyword evidence="2" id="KW-1185">Reference proteome</keyword>
<dbReference type="Proteomes" id="UP000007819">
    <property type="component" value="Unassembled WGS sequence"/>
</dbReference>
<evidence type="ECO:0008006" key="3">
    <source>
        <dbReference type="Google" id="ProtNLM"/>
    </source>
</evidence>
<dbReference type="InterPro" id="IPR022048">
    <property type="entry name" value="Envelope_fusion-like"/>
</dbReference>
<protein>
    <recommendedName>
        <fullName evidence="3">Envelope fusion protein</fullName>
    </recommendedName>
</protein>
<reference evidence="1" key="2">
    <citation type="submission" date="2022-06" db="UniProtKB">
        <authorList>
            <consortium name="EnsemblMetazoa"/>
        </authorList>
    </citation>
    <scope>IDENTIFICATION</scope>
</reference>
<name>A0A8R2HBE0_ACYPI</name>
<evidence type="ECO:0000313" key="1">
    <source>
        <dbReference type="EnsemblMetazoa" id="XP_016665003.1"/>
    </source>
</evidence>
<accession>A0A8R2HBE0</accession>